<protein>
    <recommendedName>
        <fullName evidence="9">EamA domain-containing protein</fullName>
    </recommendedName>
</protein>
<feature type="non-terminal residue" evidence="7">
    <location>
        <position position="279"/>
    </location>
</feature>
<accession>A0AAD3HJ85</accession>
<feature type="compositionally biased region" description="Gly residues" evidence="6">
    <location>
        <begin position="1"/>
        <end position="13"/>
    </location>
</feature>
<dbReference type="Proteomes" id="UP001054857">
    <property type="component" value="Unassembled WGS sequence"/>
</dbReference>
<evidence type="ECO:0000313" key="7">
    <source>
        <dbReference type="EMBL" id="GFR42678.1"/>
    </source>
</evidence>
<evidence type="ECO:0008006" key="9">
    <source>
        <dbReference type="Google" id="ProtNLM"/>
    </source>
</evidence>
<evidence type="ECO:0000256" key="1">
    <source>
        <dbReference type="ARBA" id="ARBA00004651"/>
    </source>
</evidence>
<dbReference type="InterPro" id="IPR051258">
    <property type="entry name" value="Diverse_Substrate_Transporter"/>
</dbReference>
<keyword evidence="3" id="KW-0812">Transmembrane</keyword>
<evidence type="ECO:0000313" key="8">
    <source>
        <dbReference type="Proteomes" id="UP001054857"/>
    </source>
</evidence>
<dbReference type="EMBL" id="BMAR01000003">
    <property type="protein sequence ID" value="GFR42678.1"/>
    <property type="molecule type" value="Genomic_DNA"/>
</dbReference>
<keyword evidence="5" id="KW-0472">Membrane</keyword>
<feature type="region of interest" description="Disordered" evidence="6">
    <location>
        <begin position="1"/>
        <end position="122"/>
    </location>
</feature>
<dbReference type="GO" id="GO:0005886">
    <property type="term" value="C:plasma membrane"/>
    <property type="evidence" value="ECO:0007669"/>
    <property type="project" value="UniProtKB-SubCell"/>
</dbReference>
<keyword evidence="8" id="KW-1185">Reference proteome</keyword>
<proteinExistence type="predicted"/>
<reference evidence="7 8" key="1">
    <citation type="journal article" date="2021" name="Sci. Rep.">
        <title>Genome sequencing of the multicellular alga Astrephomene provides insights into convergent evolution of germ-soma differentiation.</title>
        <authorList>
            <person name="Yamashita S."/>
            <person name="Yamamoto K."/>
            <person name="Matsuzaki R."/>
            <person name="Suzuki S."/>
            <person name="Yamaguchi H."/>
            <person name="Hirooka S."/>
            <person name="Minakuchi Y."/>
            <person name="Miyagishima S."/>
            <person name="Kawachi M."/>
            <person name="Toyoda A."/>
            <person name="Nozaki H."/>
        </authorList>
    </citation>
    <scope>NUCLEOTIDE SEQUENCE [LARGE SCALE GENOMIC DNA]</scope>
    <source>
        <strain evidence="7 8">NIES-4017</strain>
    </source>
</reference>
<dbReference type="AlphaFoldDB" id="A0AAD3HJ85"/>
<comment type="caution">
    <text evidence="7">The sequence shown here is derived from an EMBL/GenBank/DDBJ whole genome shotgun (WGS) entry which is preliminary data.</text>
</comment>
<comment type="subcellular location">
    <subcellularLocation>
        <location evidence="1">Cell membrane</location>
        <topology evidence="1">Multi-pass membrane protein</topology>
    </subcellularLocation>
</comment>
<evidence type="ECO:0000256" key="2">
    <source>
        <dbReference type="ARBA" id="ARBA00022475"/>
    </source>
</evidence>
<name>A0AAD3HJ85_9CHLO</name>
<keyword evidence="4" id="KW-1133">Transmembrane helix</keyword>
<evidence type="ECO:0000256" key="5">
    <source>
        <dbReference type="ARBA" id="ARBA00023136"/>
    </source>
</evidence>
<evidence type="ECO:0000256" key="3">
    <source>
        <dbReference type="ARBA" id="ARBA00022692"/>
    </source>
</evidence>
<feature type="non-terminal residue" evidence="7">
    <location>
        <position position="1"/>
    </location>
</feature>
<dbReference type="PANTHER" id="PTHR42920">
    <property type="entry name" value="OS03G0707200 PROTEIN-RELATED"/>
    <property type="match status" value="1"/>
</dbReference>
<organism evidence="7 8">
    <name type="scientific">Astrephomene gubernaculifera</name>
    <dbReference type="NCBI Taxonomy" id="47775"/>
    <lineage>
        <taxon>Eukaryota</taxon>
        <taxon>Viridiplantae</taxon>
        <taxon>Chlorophyta</taxon>
        <taxon>core chlorophytes</taxon>
        <taxon>Chlorophyceae</taxon>
        <taxon>CS clade</taxon>
        <taxon>Chlamydomonadales</taxon>
        <taxon>Astrephomenaceae</taxon>
        <taxon>Astrephomene</taxon>
    </lineage>
</organism>
<feature type="compositionally biased region" description="Gly residues" evidence="6">
    <location>
        <begin position="48"/>
        <end position="61"/>
    </location>
</feature>
<evidence type="ECO:0000256" key="4">
    <source>
        <dbReference type="ARBA" id="ARBA00022989"/>
    </source>
</evidence>
<dbReference type="PANTHER" id="PTHR42920:SF23">
    <property type="entry name" value="EAMA DOMAIN-CONTAINING PROTEIN"/>
    <property type="match status" value="1"/>
</dbReference>
<sequence length="279" mass="26658">LGGRLGLRAGAGWGRRRQREPLFPPRQPLYSSPHPHTHLHGASAAAAAGGGLSSDGSGSDGSGQHHSHRLSVSQQGHLSPAATAGAPLSGDPDTPPGDANVDQGPAAADHHHHHGSGVRGGSGGGCVESALGSALGAGCSPGRQLGGGAVAAAYARSGRVAGAGGGAGGGGGGGHLLTRPLSSLAAAGLELGAYNFFAVALGTWGVQRISATKVAFLGQATSLITPLLLAASGQRVAPVVWAACGAGALGGVMVAADGAQQQQGEAVAAGGAVSQGQQG</sequence>
<gene>
    <name evidence="7" type="ORF">Agub_g3489</name>
</gene>
<evidence type="ECO:0000256" key="6">
    <source>
        <dbReference type="SAM" id="MobiDB-lite"/>
    </source>
</evidence>
<keyword evidence="2" id="KW-1003">Cell membrane</keyword>